<evidence type="ECO:0000256" key="1">
    <source>
        <dbReference type="SAM" id="MobiDB-lite"/>
    </source>
</evidence>
<dbReference type="Pfam" id="PF07841">
    <property type="entry name" value="DM4_12"/>
    <property type="match status" value="1"/>
</dbReference>
<dbReference type="EMBL" id="WJQU01000004">
    <property type="protein sequence ID" value="KAJ6635902.1"/>
    <property type="molecule type" value="Genomic_DNA"/>
</dbReference>
<dbReference type="OrthoDB" id="8180611at2759"/>
<organism evidence="2 3">
    <name type="scientific">Pseudolycoriella hygida</name>
    <dbReference type="NCBI Taxonomy" id="35572"/>
    <lineage>
        <taxon>Eukaryota</taxon>
        <taxon>Metazoa</taxon>
        <taxon>Ecdysozoa</taxon>
        <taxon>Arthropoda</taxon>
        <taxon>Hexapoda</taxon>
        <taxon>Insecta</taxon>
        <taxon>Pterygota</taxon>
        <taxon>Neoptera</taxon>
        <taxon>Endopterygota</taxon>
        <taxon>Diptera</taxon>
        <taxon>Nematocera</taxon>
        <taxon>Sciaroidea</taxon>
        <taxon>Sciaridae</taxon>
        <taxon>Pseudolycoriella</taxon>
    </lineage>
</organism>
<accession>A0A9Q0MT70</accession>
<evidence type="ECO:0000313" key="2">
    <source>
        <dbReference type="EMBL" id="KAJ6635902.1"/>
    </source>
</evidence>
<proteinExistence type="predicted"/>
<comment type="caution">
    <text evidence="2">The sequence shown here is derived from an EMBL/GenBank/DDBJ whole genome shotgun (WGS) entry which is preliminary data.</text>
</comment>
<dbReference type="SMART" id="SM00718">
    <property type="entry name" value="DM4_12"/>
    <property type="match status" value="1"/>
</dbReference>
<dbReference type="InterPro" id="IPR006631">
    <property type="entry name" value="DM4_12"/>
</dbReference>
<dbReference type="Proteomes" id="UP001151699">
    <property type="component" value="Chromosome C"/>
</dbReference>
<protein>
    <submittedName>
        <fullName evidence="2">Uncharacterized protein</fullName>
    </submittedName>
</protein>
<feature type="compositionally biased region" description="Pro residues" evidence="1">
    <location>
        <begin position="113"/>
        <end position="124"/>
    </location>
</feature>
<dbReference type="AlphaFoldDB" id="A0A9Q0MT70"/>
<sequence>MFGNRISGYCYTICLIVLNINAIHSQFINDSQTLTSSLIPCTSKLGLQHVLSRRKRYLIFPPGAAFVATMSFTKALVSNNPRGVNMLVETDFFYPLYSSISELFPKEKKKPTPKPTAAPTPTPVPVKMTDYPEFDEIPGTYIDSSNFWERKDWNTISKYDRKQVIPLSPAYNNWHSPNSYYERRPQPTKNYFSKPTYYSANSYSNENYPNKYRDWKWKRREMDRSRRDLYSHIEGMAEKHGFELKTCIHRMICEGRHYLLPRGVSFFQDVLRILLTLPASNEIEDEYSKAMHASEHECLSIYGEKCPYSIIGYILHSQQDQSK</sequence>
<evidence type="ECO:0000313" key="3">
    <source>
        <dbReference type="Proteomes" id="UP001151699"/>
    </source>
</evidence>
<reference evidence="2" key="1">
    <citation type="submission" date="2022-07" db="EMBL/GenBank/DDBJ databases">
        <authorList>
            <person name="Trinca V."/>
            <person name="Uliana J.V.C."/>
            <person name="Torres T.T."/>
            <person name="Ward R.J."/>
            <person name="Monesi N."/>
        </authorList>
    </citation>
    <scope>NUCLEOTIDE SEQUENCE</scope>
    <source>
        <strain evidence="2">HSMRA1968</strain>
        <tissue evidence="2">Whole embryos</tissue>
    </source>
</reference>
<keyword evidence="3" id="KW-1185">Reference proteome</keyword>
<name>A0A9Q0MT70_9DIPT</name>
<dbReference type="PANTHER" id="PTHR21253:SF0">
    <property type="entry name" value="F-BOX ONLY PROTEIN 11-RELATED"/>
    <property type="match status" value="1"/>
</dbReference>
<gene>
    <name evidence="2" type="ORF">Bhyg_14488</name>
</gene>
<feature type="region of interest" description="Disordered" evidence="1">
    <location>
        <begin position="106"/>
        <end position="125"/>
    </location>
</feature>
<dbReference type="PANTHER" id="PTHR21253">
    <property type="entry name" value="F-BOX ONLY PROTEIN 11-RELATED"/>
    <property type="match status" value="1"/>
</dbReference>